<dbReference type="SUPFAM" id="SSF51419">
    <property type="entry name" value="PLP-binding barrel"/>
    <property type="match status" value="1"/>
</dbReference>
<protein>
    <recommendedName>
        <fullName evidence="2">Pyridoxal phosphate homeostasis protein</fullName>
        <shortName evidence="2">PLP homeostasis protein</shortName>
    </recommendedName>
</protein>
<evidence type="ECO:0000256" key="3">
    <source>
        <dbReference type="PIRSR" id="PIRSR004848-1"/>
    </source>
</evidence>
<keyword evidence="7" id="KW-1185">Reference proteome</keyword>
<dbReference type="CDD" id="cd00635">
    <property type="entry name" value="PLPDE_III_YBL036c_like"/>
    <property type="match status" value="1"/>
</dbReference>
<dbReference type="PANTHER" id="PTHR10146">
    <property type="entry name" value="PROLINE SYNTHETASE CO-TRANSCRIBED BACTERIAL HOMOLOG PROTEIN"/>
    <property type="match status" value="1"/>
</dbReference>
<dbReference type="AlphaFoldDB" id="A0A8H2QXS9"/>
<dbReference type="PIRSF" id="PIRSF004848">
    <property type="entry name" value="YBL036c_PLPDEIII"/>
    <property type="match status" value="1"/>
</dbReference>
<comment type="similarity">
    <text evidence="2 4">Belongs to the pyridoxal phosphate-binding protein YggS/PROSC family.</text>
</comment>
<dbReference type="NCBIfam" id="TIGR00044">
    <property type="entry name" value="YggS family pyridoxal phosphate-dependent enzyme"/>
    <property type="match status" value="1"/>
</dbReference>
<dbReference type="Gene3D" id="3.20.20.10">
    <property type="entry name" value="Alanine racemase"/>
    <property type="match status" value="1"/>
</dbReference>
<dbReference type="Proteomes" id="UP000377798">
    <property type="component" value="Unassembled WGS sequence"/>
</dbReference>
<comment type="caution">
    <text evidence="6">The sequence shown here is derived from an EMBL/GenBank/DDBJ whole genome shotgun (WGS) entry which is preliminary data.</text>
</comment>
<reference evidence="6 7" key="1">
    <citation type="submission" date="2019-02" db="EMBL/GenBank/DDBJ databases">
        <authorList>
            <consortium name="Pathogen Informatics"/>
        </authorList>
    </citation>
    <scope>NUCLEOTIDE SEQUENCE [LARGE SCALE GENOMIC DNA]</scope>
    <source>
        <strain evidence="6 7">3012STDY7089603</strain>
    </source>
</reference>
<name>A0A8H2QXS9_9FIRM</name>
<evidence type="ECO:0000313" key="7">
    <source>
        <dbReference type="Proteomes" id="UP000377798"/>
    </source>
</evidence>
<dbReference type="PANTHER" id="PTHR10146:SF14">
    <property type="entry name" value="PYRIDOXAL PHOSPHATE HOMEOSTASIS PROTEIN"/>
    <property type="match status" value="1"/>
</dbReference>
<dbReference type="InterPro" id="IPR001608">
    <property type="entry name" value="Ala_racemase_N"/>
</dbReference>
<dbReference type="EMBL" id="CAACYI010000001">
    <property type="protein sequence ID" value="VFB16302.1"/>
    <property type="molecule type" value="Genomic_DNA"/>
</dbReference>
<feature type="modified residue" description="N6-(pyridoxal phosphate)lysine" evidence="2 3">
    <location>
        <position position="34"/>
    </location>
</feature>
<dbReference type="FunFam" id="3.20.20.10:FF:000018">
    <property type="entry name" value="Pyridoxal phosphate homeostasis protein"/>
    <property type="match status" value="1"/>
</dbReference>
<dbReference type="Pfam" id="PF01168">
    <property type="entry name" value="Ala_racemase_N"/>
    <property type="match status" value="1"/>
</dbReference>
<evidence type="ECO:0000313" key="6">
    <source>
        <dbReference type="EMBL" id="VFB16302.1"/>
    </source>
</evidence>
<keyword evidence="1 2" id="KW-0663">Pyridoxal phosphate</keyword>
<feature type="domain" description="Alanine racemase N-terminal" evidence="5">
    <location>
        <begin position="9"/>
        <end position="229"/>
    </location>
</feature>
<dbReference type="HAMAP" id="MF_02087">
    <property type="entry name" value="PLP_homeostasis"/>
    <property type="match status" value="1"/>
</dbReference>
<dbReference type="InterPro" id="IPR011078">
    <property type="entry name" value="PyrdxlP_homeostasis"/>
</dbReference>
<proteinExistence type="inferred from homology"/>
<comment type="function">
    <text evidence="2">Pyridoxal 5'-phosphate (PLP)-binding protein, which is involved in PLP homeostasis.</text>
</comment>
<comment type="cofactor">
    <cofactor evidence="3">
        <name>pyridoxal 5'-phosphate</name>
        <dbReference type="ChEBI" id="CHEBI:597326"/>
    </cofactor>
</comment>
<evidence type="ECO:0000256" key="2">
    <source>
        <dbReference type="HAMAP-Rule" id="MF_02087"/>
    </source>
</evidence>
<evidence type="ECO:0000259" key="5">
    <source>
        <dbReference type="Pfam" id="PF01168"/>
    </source>
</evidence>
<accession>A0A8H2QXS9</accession>
<dbReference type="GO" id="GO:0030170">
    <property type="term" value="F:pyridoxal phosphate binding"/>
    <property type="evidence" value="ECO:0007669"/>
    <property type="project" value="UniProtKB-UniRule"/>
</dbReference>
<evidence type="ECO:0000256" key="4">
    <source>
        <dbReference type="RuleBase" id="RU004514"/>
    </source>
</evidence>
<gene>
    <name evidence="6" type="ORF">NCTC13150_00823</name>
</gene>
<evidence type="ECO:0000256" key="1">
    <source>
        <dbReference type="ARBA" id="ARBA00022898"/>
    </source>
</evidence>
<organism evidence="6 7">
    <name type="scientific">Urinicoccus massiliensis</name>
    <dbReference type="NCBI Taxonomy" id="1723382"/>
    <lineage>
        <taxon>Bacteria</taxon>
        <taxon>Bacillati</taxon>
        <taxon>Bacillota</taxon>
        <taxon>Tissierellia</taxon>
        <taxon>Tissierellales</taxon>
        <taxon>Peptoniphilaceae</taxon>
        <taxon>Urinicoccus</taxon>
    </lineage>
</organism>
<sequence>MNYSDQFKRVQENIQKAKEKSPYQQEVKLVCVTKNHDPSIVQAVLDNGEYCIGENRVQEFLTKYNAYKDRTDKLEYHLIGSLQSNKVKYIIDKVDLIHSLDRLSLAKEINKRAKAIDRKMPCLIQVNVSKEDSKSGLYLEEVEAFLEKCLEYPNISIQGLMTMAPHTDDRDYIRKIFRELSNLREKISKKGYNELDMKYLSMGMTNDYTIAIEEGANIVRVGRSLFGQRDYSKRYY</sequence>
<dbReference type="RefSeq" id="WP_034439725.1">
    <property type="nucleotide sequence ID" value="NZ_CAACYI010000001.1"/>
</dbReference>
<dbReference type="InterPro" id="IPR029066">
    <property type="entry name" value="PLP-binding_barrel"/>
</dbReference>